<keyword evidence="7" id="KW-1185">Reference proteome</keyword>
<dbReference type="PANTHER" id="PTHR42804:SF1">
    <property type="entry name" value="ALDEHYDE DEHYDROGENASE-RELATED"/>
    <property type="match status" value="1"/>
</dbReference>
<dbReference type="Gene3D" id="3.40.605.10">
    <property type="entry name" value="Aldehyde Dehydrogenase, Chain A, domain 1"/>
    <property type="match status" value="1"/>
</dbReference>
<dbReference type="AlphaFoldDB" id="A0AA37RWA7"/>
<feature type="active site" evidence="3">
    <location>
        <position position="249"/>
    </location>
</feature>
<evidence type="ECO:0000256" key="3">
    <source>
        <dbReference type="PROSITE-ProRule" id="PRU10007"/>
    </source>
</evidence>
<dbReference type="InterPro" id="IPR016162">
    <property type="entry name" value="Ald_DH_N"/>
</dbReference>
<comment type="caution">
    <text evidence="6">The sequence shown here is derived from an EMBL/GenBank/DDBJ whole genome shotgun (WGS) entry which is preliminary data.</text>
</comment>
<dbReference type="CDD" id="cd07078">
    <property type="entry name" value="ALDH"/>
    <property type="match status" value="1"/>
</dbReference>
<proteinExistence type="inferred from homology"/>
<dbReference type="Proteomes" id="UP001161422">
    <property type="component" value="Unassembled WGS sequence"/>
</dbReference>
<dbReference type="InterPro" id="IPR016161">
    <property type="entry name" value="Ald_DH/histidinol_DH"/>
</dbReference>
<comment type="similarity">
    <text evidence="1 4">Belongs to the aldehyde dehydrogenase family.</text>
</comment>
<feature type="domain" description="Aldehyde dehydrogenase" evidence="5">
    <location>
        <begin position="13"/>
        <end position="466"/>
    </location>
</feature>
<dbReference type="PROSITE" id="PS00687">
    <property type="entry name" value="ALDEHYDE_DEHYDR_GLU"/>
    <property type="match status" value="1"/>
</dbReference>
<evidence type="ECO:0000313" key="7">
    <source>
        <dbReference type="Proteomes" id="UP001161422"/>
    </source>
</evidence>
<keyword evidence="2 4" id="KW-0560">Oxidoreductase</keyword>
<protein>
    <submittedName>
        <fullName evidence="6">Aldehyde dehydrogenase</fullName>
    </submittedName>
</protein>
<reference evidence="6" key="2">
    <citation type="submission" date="2023-01" db="EMBL/GenBank/DDBJ databases">
        <title>Draft genome sequence of Paraferrimonas sedimenticola strain NBRC 101628.</title>
        <authorList>
            <person name="Sun Q."/>
            <person name="Mori K."/>
        </authorList>
    </citation>
    <scope>NUCLEOTIDE SEQUENCE</scope>
    <source>
        <strain evidence="6">NBRC 101628</strain>
    </source>
</reference>
<reference evidence="6" key="1">
    <citation type="journal article" date="2014" name="Int. J. Syst. Evol. Microbiol.">
        <title>Complete genome sequence of Corynebacterium casei LMG S-19264T (=DSM 44701T), isolated from a smear-ripened cheese.</title>
        <authorList>
            <consortium name="US DOE Joint Genome Institute (JGI-PGF)"/>
            <person name="Walter F."/>
            <person name="Albersmeier A."/>
            <person name="Kalinowski J."/>
            <person name="Ruckert C."/>
        </authorList>
    </citation>
    <scope>NUCLEOTIDE SEQUENCE</scope>
    <source>
        <strain evidence="6">NBRC 101628</strain>
    </source>
</reference>
<dbReference type="PANTHER" id="PTHR42804">
    <property type="entry name" value="ALDEHYDE DEHYDROGENASE"/>
    <property type="match status" value="1"/>
</dbReference>
<evidence type="ECO:0000256" key="4">
    <source>
        <dbReference type="RuleBase" id="RU003345"/>
    </source>
</evidence>
<evidence type="ECO:0000313" key="6">
    <source>
        <dbReference type="EMBL" id="GLP96376.1"/>
    </source>
</evidence>
<dbReference type="Gene3D" id="3.40.309.10">
    <property type="entry name" value="Aldehyde Dehydrogenase, Chain A, domain 2"/>
    <property type="match status" value="1"/>
</dbReference>
<name>A0AA37RWA7_9GAMM</name>
<sequence>MAVSSQCYLAGEWQAPHSSLEIDLCDASTGVAFAKGAASSPEQIETAIDAAYQCFESGAWSELSPTQRADYLDKVALALHDQVEAIADADAMQTGVIIGLTQLFAKVCGAAFSEAAAMLRNLPSEYSFLENNHTVLKQRLPLGVAGIIAPWNAPSGIACHKLACALAAGCTVVYKPSEWAALSSHYIAKAIDAAGLPKGAFNMVLGDGACGAQVVSDPRVAAVSFTGGAKGGEAVGRACGEQIKPVQLELGGNNPMVILDSADIDEAADAVVAGLVTMNAQWCRALGRLVVANSVKTPLLSAIKSRLQHIKVGDARDPESKMGAMVHKGHYELVKSQIEAYRELGGSVLQVTQVPESEGYYLPPTLIDGLEGRQTLEEIFGPVATVHGFDELDEAVMLANQTPYGLAAYVYGESEQAWQVAAKIRSGVVKINQISIFNFSPKLPRPAWGKSGLGDEGGKETFEFFRGYRVIGERA</sequence>
<gene>
    <name evidence="6" type="ORF">GCM10007895_16820</name>
</gene>
<dbReference type="InterPro" id="IPR015590">
    <property type="entry name" value="Aldehyde_DH_dom"/>
</dbReference>
<evidence type="ECO:0000256" key="1">
    <source>
        <dbReference type="ARBA" id="ARBA00009986"/>
    </source>
</evidence>
<dbReference type="InterPro" id="IPR016163">
    <property type="entry name" value="Ald_DH_C"/>
</dbReference>
<dbReference type="SUPFAM" id="SSF53720">
    <property type="entry name" value="ALDH-like"/>
    <property type="match status" value="1"/>
</dbReference>
<accession>A0AA37RWA7</accession>
<dbReference type="Pfam" id="PF00171">
    <property type="entry name" value="Aldedh"/>
    <property type="match status" value="1"/>
</dbReference>
<dbReference type="InterPro" id="IPR029510">
    <property type="entry name" value="Ald_DH_CS_GLU"/>
</dbReference>
<dbReference type="EMBL" id="BSNC01000004">
    <property type="protein sequence ID" value="GLP96376.1"/>
    <property type="molecule type" value="Genomic_DNA"/>
</dbReference>
<dbReference type="GO" id="GO:0016620">
    <property type="term" value="F:oxidoreductase activity, acting on the aldehyde or oxo group of donors, NAD or NADP as acceptor"/>
    <property type="evidence" value="ECO:0007669"/>
    <property type="project" value="InterPro"/>
</dbReference>
<organism evidence="6 7">
    <name type="scientific">Paraferrimonas sedimenticola</name>
    <dbReference type="NCBI Taxonomy" id="375674"/>
    <lineage>
        <taxon>Bacteria</taxon>
        <taxon>Pseudomonadati</taxon>
        <taxon>Pseudomonadota</taxon>
        <taxon>Gammaproteobacteria</taxon>
        <taxon>Alteromonadales</taxon>
        <taxon>Ferrimonadaceae</taxon>
        <taxon>Paraferrimonas</taxon>
    </lineage>
</organism>
<evidence type="ECO:0000256" key="2">
    <source>
        <dbReference type="ARBA" id="ARBA00023002"/>
    </source>
</evidence>
<dbReference type="RefSeq" id="WP_095505189.1">
    <property type="nucleotide sequence ID" value="NZ_BSNC01000004.1"/>
</dbReference>
<evidence type="ECO:0000259" key="5">
    <source>
        <dbReference type="Pfam" id="PF00171"/>
    </source>
</evidence>